<proteinExistence type="predicted"/>
<gene>
    <name evidence="2" type="ORF">SAMN04488105_11362</name>
</gene>
<dbReference type="AlphaFoldDB" id="A0A1G7IN12"/>
<dbReference type="SUPFAM" id="SSF49503">
    <property type="entry name" value="Cupredoxins"/>
    <property type="match status" value="1"/>
</dbReference>
<evidence type="ECO:0008006" key="4">
    <source>
        <dbReference type="Google" id="ProtNLM"/>
    </source>
</evidence>
<evidence type="ECO:0000313" key="2">
    <source>
        <dbReference type="EMBL" id="SDF14023.1"/>
    </source>
</evidence>
<keyword evidence="1" id="KW-0732">Signal</keyword>
<sequence>MLRKTGCRALALTLSIPLSVALLSAAVHAEEHYVLMMGIGYFPDYVYPTVGDTIRFVNNSDLAMSAVATDDSWSTGLLQPGEQSIIDVVAGMQQSYGDLLTEGSTVAGVVDYTVEPPLDLERNLERNHEN</sequence>
<reference evidence="3" key="1">
    <citation type="submission" date="2016-10" db="EMBL/GenBank/DDBJ databases">
        <authorList>
            <person name="Varghese N."/>
            <person name="Submissions S."/>
        </authorList>
    </citation>
    <scope>NUCLEOTIDE SEQUENCE [LARGE SCALE GENOMIC DNA]</scope>
    <source>
        <strain evidence="3">DSM 10146</strain>
    </source>
</reference>
<evidence type="ECO:0000256" key="1">
    <source>
        <dbReference type="SAM" id="SignalP"/>
    </source>
</evidence>
<accession>A0A1G7IN12</accession>
<dbReference type="EMBL" id="FNAV01000013">
    <property type="protein sequence ID" value="SDF14023.1"/>
    <property type="molecule type" value="Genomic_DNA"/>
</dbReference>
<dbReference type="STRING" id="282683.SAMN04488105_11362"/>
<evidence type="ECO:0000313" key="3">
    <source>
        <dbReference type="Proteomes" id="UP000198994"/>
    </source>
</evidence>
<organism evidence="2 3">
    <name type="scientific">Salipiger thiooxidans</name>
    <dbReference type="NCBI Taxonomy" id="282683"/>
    <lineage>
        <taxon>Bacteria</taxon>
        <taxon>Pseudomonadati</taxon>
        <taxon>Pseudomonadota</taxon>
        <taxon>Alphaproteobacteria</taxon>
        <taxon>Rhodobacterales</taxon>
        <taxon>Roseobacteraceae</taxon>
        <taxon>Salipiger</taxon>
    </lineage>
</organism>
<dbReference type="Proteomes" id="UP000198994">
    <property type="component" value="Unassembled WGS sequence"/>
</dbReference>
<keyword evidence="3" id="KW-1185">Reference proteome</keyword>
<dbReference type="OrthoDB" id="7856719at2"/>
<protein>
    <recommendedName>
        <fullName evidence="4">Plastocyanin</fullName>
    </recommendedName>
</protein>
<dbReference type="RefSeq" id="WP_089962082.1">
    <property type="nucleotide sequence ID" value="NZ_FNAV01000013.1"/>
</dbReference>
<dbReference type="InterPro" id="IPR008972">
    <property type="entry name" value="Cupredoxin"/>
</dbReference>
<name>A0A1G7IN12_9RHOB</name>
<feature type="chain" id="PRO_5011678119" description="Plastocyanin" evidence="1">
    <location>
        <begin position="30"/>
        <end position="130"/>
    </location>
</feature>
<feature type="signal peptide" evidence="1">
    <location>
        <begin position="1"/>
        <end position="29"/>
    </location>
</feature>